<organism evidence="1 2">
    <name type="scientific">Sphingobacterium lactis</name>
    <dbReference type="NCBI Taxonomy" id="797291"/>
    <lineage>
        <taxon>Bacteria</taxon>
        <taxon>Pseudomonadati</taxon>
        <taxon>Bacteroidota</taxon>
        <taxon>Sphingobacteriia</taxon>
        <taxon>Sphingobacteriales</taxon>
        <taxon>Sphingobacteriaceae</taxon>
        <taxon>Sphingobacterium</taxon>
    </lineage>
</organism>
<protein>
    <submittedName>
        <fullName evidence="1">Uncharacterized protein</fullName>
    </submittedName>
</protein>
<evidence type="ECO:0000313" key="1">
    <source>
        <dbReference type="EMBL" id="SEG18226.1"/>
    </source>
</evidence>
<name>A0A1H5Y3V3_9SPHI</name>
<evidence type="ECO:0000313" key="2">
    <source>
        <dbReference type="Proteomes" id="UP000236731"/>
    </source>
</evidence>
<proteinExistence type="predicted"/>
<dbReference type="EMBL" id="FNUT01000005">
    <property type="protein sequence ID" value="SEG18226.1"/>
    <property type="molecule type" value="Genomic_DNA"/>
</dbReference>
<dbReference type="AlphaFoldDB" id="A0A1H5Y3V3"/>
<keyword evidence="2" id="KW-1185">Reference proteome</keyword>
<reference evidence="2" key="1">
    <citation type="submission" date="2016-10" db="EMBL/GenBank/DDBJ databases">
        <authorList>
            <person name="Varghese N."/>
            <person name="Submissions S."/>
        </authorList>
    </citation>
    <scope>NUCLEOTIDE SEQUENCE [LARGE SCALE GENOMIC DNA]</scope>
    <source>
        <strain evidence="2">DSM 22361</strain>
    </source>
</reference>
<gene>
    <name evidence="1" type="ORF">SAMN05421877_105213</name>
</gene>
<dbReference type="Proteomes" id="UP000236731">
    <property type="component" value="Unassembled WGS sequence"/>
</dbReference>
<sequence>MLSEAVMISFSTIHLLLCLPTSETHFQIAQKQKYPERRTPGILPNQLLT</sequence>
<accession>A0A1H5Y3V3</accession>